<comment type="caution">
    <text evidence="2">The sequence shown here is derived from an EMBL/GenBank/DDBJ whole genome shotgun (WGS) entry which is preliminary data.</text>
</comment>
<sequence length="93" mass="9943">MSTMGVRYVSGYANVPILTLDLSSITTTAFSAVIAISEIVIFFAVQWSNINIDWTGNDLPFLGCDGEGCPLLPIPDSGTFGPVVGEFHVWTGM</sequence>
<keyword evidence="1" id="KW-0812">Transmembrane</keyword>
<feature type="transmembrane region" description="Helical" evidence="1">
    <location>
        <begin position="25"/>
        <end position="45"/>
    </location>
</feature>
<accession>A0AAD6Y2S5</accession>
<keyword evidence="1" id="KW-1133">Transmembrane helix</keyword>
<gene>
    <name evidence="2" type="ORF">GGX14DRAFT_611339</name>
</gene>
<keyword evidence="3" id="KW-1185">Reference proteome</keyword>
<dbReference type="AlphaFoldDB" id="A0AAD6Y2S5"/>
<organism evidence="2 3">
    <name type="scientific">Mycena pura</name>
    <dbReference type="NCBI Taxonomy" id="153505"/>
    <lineage>
        <taxon>Eukaryota</taxon>
        <taxon>Fungi</taxon>
        <taxon>Dikarya</taxon>
        <taxon>Basidiomycota</taxon>
        <taxon>Agaricomycotina</taxon>
        <taxon>Agaricomycetes</taxon>
        <taxon>Agaricomycetidae</taxon>
        <taxon>Agaricales</taxon>
        <taxon>Marasmiineae</taxon>
        <taxon>Mycenaceae</taxon>
        <taxon>Mycena</taxon>
    </lineage>
</organism>
<evidence type="ECO:0000256" key="1">
    <source>
        <dbReference type="SAM" id="Phobius"/>
    </source>
</evidence>
<evidence type="ECO:0000313" key="2">
    <source>
        <dbReference type="EMBL" id="KAJ7187516.1"/>
    </source>
</evidence>
<keyword evidence="1" id="KW-0472">Membrane</keyword>
<dbReference type="Proteomes" id="UP001219525">
    <property type="component" value="Unassembled WGS sequence"/>
</dbReference>
<reference evidence="2" key="1">
    <citation type="submission" date="2023-03" db="EMBL/GenBank/DDBJ databases">
        <title>Massive genome expansion in bonnet fungi (Mycena s.s.) driven by repeated elements and novel gene families across ecological guilds.</title>
        <authorList>
            <consortium name="Lawrence Berkeley National Laboratory"/>
            <person name="Harder C.B."/>
            <person name="Miyauchi S."/>
            <person name="Viragh M."/>
            <person name="Kuo A."/>
            <person name="Thoen E."/>
            <person name="Andreopoulos B."/>
            <person name="Lu D."/>
            <person name="Skrede I."/>
            <person name="Drula E."/>
            <person name="Henrissat B."/>
            <person name="Morin E."/>
            <person name="Kohler A."/>
            <person name="Barry K."/>
            <person name="LaButti K."/>
            <person name="Morin E."/>
            <person name="Salamov A."/>
            <person name="Lipzen A."/>
            <person name="Mereny Z."/>
            <person name="Hegedus B."/>
            <person name="Baldrian P."/>
            <person name="Stursova M."/>
            <person name="Weitz H."/>
            <person name="Taylor A."/>
            <person name="Grigoriev I.V."/>
            <person name="Nagy L.G."/>
            <person name="Martin F."/>
            <person name="Kauserud H."/>
        </authorList>
    </citation>
    <scope>NUCLEOTIDE SEQUENCE</scope>
    <source>
        <strain evidence="2">9144</strain>
    </source>
</reference>
<protein>
    <submittedName>
        <fullName evidence="2">Uncharacterized protein</fullName>
    </submittedName>
</protein>
<proteinExistence type="predicted"/>
<evidence type="ECO:0000313" key="3">
    <source>
        <dbReference type="Proteomes" id="UP001219525"/>
    </source>
</evidence>
<name>A0AAD6Y2S5_9AGAR</name>
<dbReference type="EMBL" id="JARJCW010000195">
    <property type="protein sequence ID" value="KAJ7187516.1"/>
    <property type="molecule type" value="Genomic_DNA"/>
</dbReference>